<dbReference type="AlphaFoldDB" id="A0A162QIJ7"/>
<organism evidence="1 2">
    <name type="scientific">Clostridium magnum DSM 2767</name>
    <dbReference type="NCBI Taxonomy" id="1121326"/>
    <lineage>
        <taxon>Bacteria</taxon>
        <taxon>Bacillati</taxon>
        <taxon>Bacillota</taxon>
        <taxon>Clostridia</taxon>
        <taxon>Eubacteriales</taxon>
        <taxon>Clostridiaceae</taxon>
        <taxon>Clostridium</taxon>
    </lineage>
</organism>
<dbReference type="STRING" id="1121326.CLMAG_60640"/>
<gene>
    <name evidence="1" type="ORF">CLMAG_60640</name>
</gene>
<reference evidence="1 2" key="1">
    <citation type="submission" date="2016-04" db="EMBL/GenBank/DDBJ databases">
        <title>Genome sequence of Clostridium magnum DSM 2767.</title>
        <authorList>
            <person name="Poehlein A."/>
            <person name="Uhlig R."/>
            <person name="Fischer R."/>
            <person name="Bahl H."/>
            <person name="Daniel R."/>
        </authorList>
    </citation>
    <scope>NUCLEOTIDE SEQUENCE [LARGE SCALE GENOMIC DNA]</scope>
    <source>
        <strain evidence="1 2">DSM 2767</strain>
    </source>
</reference>
<evidence type="ECO:0000313" key="2">
    <source>
        <dbReference type="Proteomes" id="UP000076603"/>
    </source>
</evidence>
<dbReference type="EMBL" id="LWAE01000016">
    <property type="protein sequence ID" value="KZL88571.1"/>
    <property type="molecule type" value="Genomic_DNA"/>
</dbReference>
<proteinExistence type="predicted"/>
<sequence length="77" mass="9134">MYFYNMYKHKAKIYIIYPKYENDGEKYEKIFINTIDESLDKPFISVRSIDINGYLKLIGKDLSGKVDLKDKLRGMIS</sequence>
<comment type="caution">
    <text evidence="1">The sequence shown here is derived from an EMBL/GenBank/DDBJ whole genome shotgun (WGS) entry which is preliminary data.</text>
</comment>
<name>A0A162QIJ7_9CLOT</name>
<dbReference type="PATRIC" id="fig|1121326.3.peg.6127"/>
<keyword evidence="2" id="KW-1185">Reference proteome</keyword>
<evidence type="ECO:0000313" key="1">
    <source>
        <dbReference type="EMBL" id="KZL88571.1"/>
    </source>
</evidence>
<protein>
    <submittedName>
        <fullName evidence="1">Uncharacterized protein</fullName>
    </submittedName>
</protein>
<dbReference type="Proteomes" id="UP000076603">
    <property type="component" value="Unassembled WGS sequence"/>
</dbReference>
<accession>A0A162QIJ7</accession>
<dbReference type="RefSeq" id="WP_066630804.1">
    <property type="nucleotide sequence ID" value="NZ_LWAE01000016.1"/>
</dbReference>